<dbReference type="AlphaFoldDB" id="A0A445AKI0"/>
<gene>
    <name evidence="1" type="ORF">Ahy_B02g061299</name>
</gene>
<dbReference type="Proteomes" id="UP000289738">
    <property type="component" value="Chromosome B02"/>
</dbReference>
<proteinExistence type="predicted"/>
<evidence type="ECO:0000313" key="1">
    <source>
        <dbReference type="EMBL" id="RYR26967.1"/>
    </source>
</evidence>
<keyword evidence="2" id="KW-1185">Reference proteome</keyword>
<sequence>MNNYIFLIKGKSFVAAADNHRELSFIKKDARRFGKTMPKNKDKYLLRMKEKNQNFFFELNLEANCSIKNAFWADVRSMTAYEYFGDVVSFHTTYNTNRCESPRSVDTFWIHSNGYSNVDFVTWEGRYQKGFLSINVHQCKGLLRPVCQKQFISSAFGKSGRRSQAN</sequence>
<protein>
    <submittedName>
        <fullName evidence="1">Uncharacterized protein</fullName>
    </submittedName>
</protein>
<dbReference type="EMBL" id="SDMP01000012">
    <property type="protein sequence ID" value="RYR26967.1"/>
    <property type="molecule type" value="Genomic_DNA"/>
</dbReference>
<dbReference type="PANTHER" id="PTHR47718">
    <property type="entry name" value="OS01G0519700 PROTEIN"/>
    <property type="match status" value="1"/>
</dbReference>
<organism evidence="1 2">
    <name type="scientific">Arachis hypogaea</name>
    <name type="common">Peanut</name>
    <dbReference type="NCBI Taxonomy" id="3818"/>
    <lineage>
        <taxon>Eukaryota</taxon>
        <taxon>Viridiplantae</taxon>
        <taxon>Streptophyta</taxon>
        <taxon>Embryophyta</taxon>
        <taxon>Tracheophyta</taxon>
        <taxon>Spermatophyta</taxon>
        <taxon>Magnoliopsida</taxon>
        <taxon>eudicotyledons</taxon>
        <taxon>Gunneridae</taxon>
        <taxon>Pentapetalae</taxon>
        <taxon>rosids</taxon>
        <taxon>fabids</taxon>
        <taxon>Fabales</taxon>
        <taxon>Fabaceae</taxon>
        <taxon>Papilionoideae</taxon>
        <taxon>50 kb inversion clade</taxon>
        <taxon>dalbergioids sensu lato</taxon>
        <taxon>Dalbergieae</taxon>
        <taxon>Pterocarpus clade</taxon>
        <taxon>Arachis</taxon>
    </lineage>
</organism>
<comment type="caution">
    <text evidence="1">The sequence shown here is derived from an EMBL/GenBank/DDBJ whole genome shotgun (WGS) entry which is preliminary data.</text>
</comment>
<reference evidence="1 2" key="1">
    <citation type="submission" date="2019-01" db="EMBL/GenBank/DDBJ databases">
        <title>Sequencing of cultivated peanut Arachis hypogaea provides insights into genome evolution and oil improvement.</title>
        <authorList>
            <person name="Chen X."/>
        </authorList>
    </citation>
    <scope>NUCLEOTIDE SEQUENCE [LARGE SCALE GENOMIC DNA]</scope>
    <source>
        <strain evidence="2">cv. Fuhuasheng</strain>
        <tissue evidence="1">Leaves</tissue>
    </source>
</reference>
<evidence type="ECO:0000313" key="2">
    <source>
        <dbReference type="Proteomes" id="UP000289738"/>
    </source>
</evidence>
<name>A0A445AKI0_ARAHY</name>
<accession>A0A445AKI0</accession>